<feature type="compositionally biased region" description="Basic and acidic residues" evidence="19">
    <location>
        <begin position="953"/>
        <end position="970"/>
    </location>
</feature>
<evidence type="ECO:0000256" key="5">
    <source>
        <dbReference type="ARBA" id="ARBA00022553"/>
    </source>
</evidence>
<dbReference type="SUPFAM" id="SSF52096">
    <property type="entry name" value="ClpP/crotonase"/>
    <property type="match status" value="1"/>
</dbReference>
<feature type="region of interest" description="Disordered" evidence="19">
    <location>
        <begin position="745"/>
        <end position="805"/>
    </location>
</feature>
<protein>
    <recommendedName>
        <fullName evidence="12">Ethylmalonyl-CoA decarboxylase</fullName>
        <ecNumber evidence="11">4.1.1.94</ecNumber>
    </recommendedName>
    <alternativeName>
        <fullName evidence="14">Enoyl-CoA hydratase domain-containing protein 1</fullName>
    </alternativeName>
    <alternativeName>
        <fullName evidence="13">Methylmalonyl-CoA decarboxylase</fullName>
    </alternativeName>
</protein>
<dbReference type="FunFam" id="3.90.226.10:FF:000040">
    <property type="entry name" value="Ethylmalonyl-CoA decarboxylase 1"/>
    <property type="match status" value="1"/>
</dbReference>
<feature type="region of interest" description="Disordered" evidence="19">
    <location>
        <begin position="1566"/>
        <end position="1739"/>
    </location>
</feature>
<feature type="domain" description="SOGA 1/2-like coiled-coil" evidence="21">
    <location>
        <begin position="983"/>
        <end position="1036"/>
    </location>
</feature>
<feature type="compositionally biased region" description="Low complexity" evidence="19">
    <location>
        <begin position="1056"/>
        <end position="1082"/>
    </location>
</feature>
<evidence type="ECO:0000256" key="15">
    <source>
        <dbReference type="ARBA" id="ARBA00047446"/>
    </source>
</evidence>
<feature type="coiled-coil region" evidence="18">
    <location>
        <begin position="834"/>
        <end position="935"/>
    </location>
</feature>
<dbReference type="OrthoDB" id="8948289at2759"/>
<feature type="coiled-coil region" evidence="18">
    <location>
        <begin position="997"/>
        <end position="1031"/>
    </location>
</feature>
<dbReference type="PANTHER" id="PTHR15742">
    <property type="entry name" value="GIRDIN"/>
    <property type="match status" value="1"/>
</dbReference>
<feature type="compositionally biased region" description="Low complexity" evidence="19">
    <location>
        <begin position="75"/>
        <end position="92"/>
    </location>
</feature>
<feature type="domain" description="SOGA coiled-coil" evidence="20">
    <location>
        <begin position="477"/>
        <end position="569"/>
    </location>
</feature>
<evidence type="ECO:0000259" key="20">
    <source>
        <dbReference type="Pfam" id="PF11365"/>
    </source>
</evidence>
<proteinExistence type="inferred from homology"/>
<dbReference type="InterPro" id="IPR029045">
    <property type="entry name" value="ClpP/crotonase-like_dom_sf"/>
</dbReference>
<feature type="compositionally biased region" description="Polar residues" evidence="19">
    <location>
        <begin position="1660"/>
        <end position="1675"/>
    </location>
</feature>
<feature type="compositionally biased region" description="Polar residues" evidence="19">
    <location>
        <begin position="1572"/>
        <end position="1590"/>
    </location>
</feature>
<dbReference type="InterPro" id="IPR027881">
    <property type="entry name" value="SOGA_CC"/>
</dbReference>
<evidence type="ECO:0000313" key="22">
    <source>
        <dbReference type="EMBL" id="CAG6015909.1"/>
    </source>
</evidence>
<evidence type="ECO:0000259" key="21">
    <source>
        <dbReference type="Pfam" id="PF14818"/>
    </source>
</evidence>
<dbReference type="Pfam" id="PF11365">
    <property type="entry name" value="SOGA"/>
    <property type="match status" value="2"/>
</dbReference>
<dbReference type="GO" id="GO:0004492">
    <property type="term" value="F:methyl/ethyl malonyl-CoA decarboxylase activity"/>
    <property type="evidence" value="ECO:0007669"/>
    <property type="project" value="UniProtKB-EC"/>
</dbReference>
<feature type="region of interest" description="Disordered" evidence="19">
    <location>
        <begin position="1035"/>
        <end position="1104"/>
    </location>
</feature>
<dbReference type="InterPro" id="IPR049885">
    <property type="entry name" value="MTCL1-3"/>
</dbReference>
<comment type="catalytic activity">
    <reaction evidence="15">
        <text>(S)-methylmalonyl-CoA + H(+) = propanoyl-CoA + CO2</text>
        <dbReference type="Rhea" id="RHEA:61340"/>
        <dbReference type="ChEBI" id="CHEBI:15378"/>
        <dbReference type="ChEBI" id="CHEBI:16526"/>
        <dbReference type="ChEBI" id="CHEBI:57327"/>
        <dbReference type="ChEBI" id="CHEBI:57392"/>
        <dbReference type="EC" id="4.1.1.94"/>
    </reaction>
    <physiologicalReaction direction="left-to-right" evidence="15">
        <dbReference type="Rhea" id="RHEA:61341"/>
    </physiologicalReaction>
</comment>
<dbReference type="PROSITE" id="PS00166">
    <property type="entry name" value="ENOYL_COA_HYDRATASE"/>
    <property type="match status" value="1"/>
</dbReference>
<evidence type="ECO:0000313" key="23">
    <source>
        <dbReference type="Proteomes" id="UP000677803"/>
    </source>
</evidence>
<feature type="compositionally biased region" description="Gly residues" evidence="19">
    <location>
        <begin position="51"/>
        <end position="60"/>
    </location>
</feature>
<feature type="compositionally biased region" description="Low complexity" evidence="19">
    <location>
        <begin position="457"/>
        <end position="471"/>
    </location>
</feature>
<feature type="region of interest" description="Disordered" evidence="19">
    <location>
        <begin position="392"/>
        <end position="413"/>
    </location>
</feature>
<feature type="compositionally biased region" description="Polar residues" evidence="19">
    <location>
        <begin position="782"/>
        <end position="792"/>
    </location>
</feature>
<dbReference type="EC" id="4.1.1.94" evidence="11"/>
<comment type="function">
    <text evidence="16">Decarboxylates ethylmalonyl-CoA, a potentially toxic metabolite, to form butyryl-CoA, suggesting it might be involved in metabolite proofreading. Acts preferentially on (S)-ethylmalonyl-CoA but also has some activity on the (R)-isomer. Also has methylmalonyl-CoA decarboxylase activity at lower level.</text>
</comment>
<dbReference type="CDD" id="cd06558">
    <property type="entry name" value="crotonase-like"/>
    <property type="match status" value="1"/>
</dbReference>
<feature type="region of interest" description="Disordered" evidence="19">
    <location>
        <begin position="583"/>
        <end position="634"/>
    </location>
</feature>
<comment type="similarity">
    <text evidence="3 17">Belongs to the enoyl-CoA hydratase/isomerase family.</text>
</comment>
<evidence type="ECO:0000256" key="10">
    <source>
        <dbReference type="ARBA" id="ARBA00036541"/>
    </source>
</evidence>
<dbReference type="GO" id="GO:0005829">
    <property type="term" value="C:cytosol"/>
    <property type="evidence" value="ECO:0007669"/>
    <property type="project" value="UniProtKB-SubCell"/>
</dbReference>
<dbReference type="InterPro" id="IPR027882">
    <property type="entry name" value="SOGA1/2-like_CC"/>
</dbReference>
<dbReference type="PANTHER" id="PTHR15742:SF2">
    <property type="entry name" value="PROTEIN SOGA3"/>
    <property type="match status" value="1"/>
</dbReference>
<evidence type="ECO:0000256" key="6">
    <source>
        <dbReference type="ARBA" id="ARBA00023054"/>
    </source>
</evidence>
<feature type="compositionally biased region" description="Basic and acidic residues" evidence="19">
    <location>
        <begin position="587"/>
        <end position="602"/>
    </location>
</feature>
<feature type="compositionally biased region" description="Basic and acidic residues" evidence="19">
    <location>
        <begin position="1091"/>
        <end position="1102"/>
    </location>
</feature>
<evidence type="ECO:0000256" key="3">
    <source>
        <dbReference type="ARBA" id="ARBA00005254"/>
    </source>
</evidence>
<dbReference type="EMBL" id="CAJRST010038888">
    <property type="protein sequence ID" value="CAG6015909.1"/>
    <property type="molecule type" value="Genomic_DNA"/>
</dbReference>
<evidence type="ECO:0000256" key="9">
    <source>
        <dbReference type="ARBA" id="ARBA00036343"/>
    </source>
</evidence>
<feature type="compositionally biased region" description="Polar residues" evidence="19">
    <location>
        <begin position="1616"/>
        <end position="1629"/>
    </location>
</feature>
<feature type="compositionally biased region" description="Polar residues" evidence="19">
    <location>
        <begin position="94"/>
        <end position="119"/>
    </location>
</feature>
<feature type="region of interest" description="Disordered" evidence="19">
    <location>
        <begin position="1831"/>
        <end position="1880"/>
    </location>
</feature>
<keyword evidence="7" id="KW-0472">Membrane</keyword>
<feature type="compositionally biased region" description="Polar residues" evidence="19">
    <location>
        <begin position="1686"/>
        <end position="1715"/>
    </location>
</feature>
<evidence type="ECO:0000256" key="12">
    <source>
        <dbReference type="ARBA" id="ARBA00039903"/>
    </source>
</evidence>
<dbReference type="Pfam" id="PF14818">
    <property type="entry name" value="SOGA1-2-like_CC"/>
    <property type="match status" value="1"/>
</dbReference>
<organism evidence="22 23">
    <name type="scientific">Menidia menidia</name>
    <name type="common">Atlantic silverside</name>
    <dbReference type="NCBI Taxonomy" id="238744"/>
    <lineage>
        <taxon>Eukaryota</taxon>
        <taxon>Metazoa</taxon>
        <taxon>Chordata</taxon>
        <taxon>Craniata</taxon>
        <taxon>Vertebrata</taxon>
        <taxon>Euteleostomi</taxon>
        <taxon>Actinopterygii</taxon>
        <taxon>Neopterygii</taxon>
        <taxon>Teleostei</taxon>
        <taxon>Neoteleostei</taxon>
        <taxon>Acanthomorphata</taxon>
        <taxon>Ovalentaria</taxon>
        <taxon>Atherinomorphae</taxon>
        <taxon>Atheriniformes</taxon>
        <taxon>Atherinopsidae</taxon>
        <taxon>Menidiinae</taxon>
        <taxon>Menidia</taxon>
    </lineage>
</organism>
<keyword evidence="23" id="KW-1185">Reference proteome</keyword>
<feature type="compositionally biased region" description="Low complexity" evidence="19">
    <location>
        <begin position="137"/>
        <end position="149"/>
    </location>
</feature>
<keyword evidence="5" id="KW-0597">Phosphoprotein</keyword>
<feature type="region of interest" description="Disordered" evidence="19">
    <location>
        <begin position="1"/>
        <end position="154"/>
    </location>
</feature>
<evidence type="ECO:0000256" key="13">
    <source>
        <dbReference type="ARBA" id="ARBA00042052"/>
    </source>
</evidence>
<evidence type="ECO:0000256" key="1">
    <source>
        <dbReference type="ARBA" id="ARBA00004370"/>
    </source>
</evidence>
<feature type="region of interest" description="Disordered" evidence="19">
    <location>
        <begin position="938"/>
        <end position="970"/>
    </location>
</feature>
<dbReference type="Pfam" id="PF00378">
    <property type="entry name" value="ECH_1"/>
    <property type="match status" value="1"/>
</dbReference>
<evidence type="ECO:0000256" key="16">
    <source>
        <dbReference type="ARBA" id="ARBA00056546"/>
    </source>
</evidence>
<evidence type="ECO:0000256" key="17">
    <source>
        <dbReference type="RuleBase" id="RU003707"/>
    </source>
</evidence>
<dbReference type="InterPro" id="IPR001753">
    <property type="entry name" value="Enoyl-CoA_hydra/iso"/>
</dbReference>
<evidence type="ECO:0000256" key="4">
    <source>
        <dbReference type="ARBA" id="ARBA00022490"/>
    </source>
</evidence>
<dbReference type="Gene3D" id="3.90.226.10">
    <property type="entry name" value="2-enoyl-CoA Hydratase, Chain A, domain 1"/>
    <property type="match status" value="1"/>
</dbReference>
<comment type="caution">
    <text evidence="22">The sequence shown here is derived from an EMBL/GenBank/DDBJ whole genome shotgun (WGS) entry which is preliminary data.</text>
</comment>
<gene>
    <name evidence="22" type="ORF">MMEN_LOCUS19888</name>
</gene>
<feature type="compositionally biased region" description="Low complexity" evidence="19">
    <location>
        <begin position="1859"/>
        <end position="1876"/>
    </location>
</feature>
<keyword evidence="8" id="KW-0456">Lyase</keyword>
<evidence type="ECO:0000256" key="19">
    <source>
        <dbReference type="SAM" id="MobiDB-lite"/>
    </source>
</evidence>
<comment type="subcellular location">
    <subcellularLocation>
        <location evidence="2">Cytoplasm</location>
        <location evidence="2">Cytosol</location>
    </subcellularLocation>
    <subcellularLocation>
        <location evidence="1">Membrane</location>
    </subcellularLocation>
</comment>
<feature type="coiled-coil region" evidence="18">
    <location>
        <begin position="309"/>
        <end position="391"/>
    </location>
</feature>
<sequence>MMNPSSADSPRQPDNSTRKQQQRPSSPAGLKEGAKPAQKGANPAKPSAAKQGGGGGGRGSRGQSPVSAGRERQARGAAAVQQAAVQQAAGAESPTLSRPVQATEDQADTTRVVSDQPCASKSPKLRSKNPRGVEAASTTGSSKKSSKGTVGCGPGFWKEGCLQSELIQFHLNKSLGKKGTKMQAKSASPPLSEPELSPEPDSPQMEPQPDQRLQDEIERLEDENDDLKTEIEEMRAEMDEMRDTFYEEDACQLQDMRRELERANKNCRILQYRLKKAERKRLRFTETGQVDGELLRSLEQDLKVAKDVSVRLHHELENVEEKRTRTEDENEKLRQQLIEVEVTKQALQNELEKAKELAFIKEEAILMRKKMAKIDKEKDRLEQELQKYRSFYGDVDSPLPKGEAGGPPTTRESELKLRLRLVEEEANILGRKIVELEVENRGLKAELDDMREDSLAAAGLDGSSSGGQQSREQSEALSELRQQLQLVEDEAELLRRNLADVEEENKKVTNELNKLKYKAGSHEAGSRHGGGGADPVKMEALQEELKAARLQINELSGKVMQLQYENRVLLSNMQRYDLASHLGIRGSPRDSDAESDGGRDDDTPSASAPSPRLLPPHRKREGPIGGESDSDEVRNIRCLTPTRSMYSPVDSRFLSRSLKDRQHMIDIRIEAERLGRTIDRLIADTSTIIAEARVYVTNGELFARLDEDEEGGRIREHELLYRINAQMKAFRKELQNFIDRLDVPRQEDKPAEEPLSGWEFVPPARMERGRGKNRSPLRRVSSPPTVFSQVQEPQFGGAQTGGEGGAGAQILEILRGQMWQSPEPQQQPQPPPHHNRLKKKFEDLKKRHVQDKEEWMRQKESLLREVADIQGGENRRILLDLKTVLEEVQAEVKREEEKRSELQLQYSKDRCAWELEKAELKCRIAQLEAREAAALVSGGLQSTPGPGSVASRSPRELPGETSTFRREREEQRRILVDTHSTAMDLRCRLEHNERGWLKEKAELLERFDVERKEWESQLKDMQKKIEELYCEVRTKRGGTGRDSRQQDDDAVRRLSMRSTSTGSSLLSDNSHSELLSSSTQSETTRHPASPDFDHNTNIRDDNAFGITDSRHPTCFQADNLCGFNVGVQFSQSELVEEFKGTWQQGPVTDNKKAVDTTELDAVNLQASGCGVQQEYASKGTEKHVSVSPQEGDLLAGLSYGSDKKKNTTALNAALKEIARVSEELCSYQDEIRKKSGEKGCQPESLCLSEGSEKLLQVDETPCDLSQIYEDLRALAREHWLTLSPGNTWQANRGPRESWTANTDDLDSLRAPQTTSPGEHWDIDTTAPPIPPRTSSWNLSTPNPDTELHIPESPVATMRKCHSPCVLVDRKCNSPSIVRKFEAMLQENEGKVLKDGIVISCAVPANSNCNVGCCHSRWSCDASKFTRNKLSSYGTVQKSFSEVNILSAAKVSHSDYSPGGGSLQMSSSFREIPVELLLSSLETQPVSPKLQGSRRNIMLEKKTAEFNRTLFQAEMGRGADVQDGFPGTDTGSVASPPVCSSSDDILPPKETFQPIYMDLTTSIMDAPPKVSPILSTSDSTTQNPEWQQRQTRCTDEVRDVRIKRESHPAHSEPFSEATRTPQSPAHNSEVSCKARTESSPSSKSKHRAATEALFSEHFLPANSQPGQSVDNPNAQERNTHGAKHQSARTSMSHQQLSAESKQRQVPQPRQGDSTRSAPRMMSEHPWKPLTLAAYPRPEGSRSNYGAVERILKNYETAALAQQNESQQNDMGSRRDESFTDLDLLDMDPLPLPPTLRHMQIAHTSQTHNSQVSGPVSSHSSKCLREVRLLVQEDEEPPVSSSSVQKNFSRPARPANRRLPSRWASRSPTSSSSTSSSPYEPLCTEAAAPEEQQLLGNLGQTQSRGCVYSSLHGFDQDEIREKLRAFPGGSIDLVKQDSGVAVLTINNPTRMNAFSGSMMVDLEEQVSQLEEWTDGKGLIVQGAAATFCSGSDLNAVRAISNPQDGMKMCMFMQSALTRLLRLPLISVALVEGRALGGGAELTTACDLRLMASGSVIQFVHKHMGLVPGWGGAARLVHIVGSQSALKLLGGAVKVDPELGLRMGLADGVLESDRTAGDPGTALQQAENWLSRYTKGPAPVIQAVKKVVSSGRELPLSEALRTERDVFGSVWGGPANLQALASRPKHK</sequence>
<dbReference type="Proteomes" id="UP000677803">
    <property type="component" value="Unassembled WGS sequence"/>
</dbReference>
<accession>A0A8S4BV58</accession>
<reference evidence="22" key="1">
    <citation type="submission" date="2021-05" db="EMBL/GenBank/DDBJ databases">
        <authorList>
            <person name="Tigano A."/>
        </authorList>
    </citation>
    <scope>NUCLEOTIDE SEQUENCE</scope>
</reference>
<evidence type="ECO:0000256" key="2">
    <source>
        <dbReference type="ARBA" id="ARBA00004514"/>
    </source>
</evidence>
<name>A0A8S4BV58_9TELE</name>
<comment type="catalytic activity">
    <reaction evidence="10">
        <text>(2R)-ethylmalonyl-CoA + H(+) = butanoyl-CoA + CO2</text>
        <dbReference type="Rhea" id="RHEA:59540"/>
        <dbReference type="ChEBI" id="CHEBI:15378"/>
        <dbReference type="ChEBI" id="CHEBI:16526"/>
        <dbReference type="ChEBI" id="CHEBI:57371"/>
        <dbReference type="ChEBI" id="CHEBI:85316"/>
        <dbReference type="EC" id="4.1.1.94"/>
    </reaction>
    <physiologicalReaction direction="left-to-right" evidence="10">
        <dbReference type="Rhea" id="RHEA:59541"/>
    </physiologicalReaction>
</comment>
<keyword evidence="4" id="KW-0963">Cytoplasm</keyword>
<comment type="catalytic activity">
    <reaction evidence="9">
        <text>(2S)-ethylmalonyl-CoA + H(+) = butanoyl-CoA + CO2</text>
        <dbReference type="Rhea" id="RHEA:32131"/>
        <dbReference type="ChEBI" id="CHEBI:15378"/>
        <dbReference type="ChEBI" id="CHEBI:16526"/>
        <dbReference type="ChEBI" id="CHEBI:57371"/>
        <dbReference type="ChEBI" id="CHEBI:60909"/>
        <dbReference type="EC" id="4.1.1.94"/>
    </reaction>
    <physiologicalReaction direction="left-to-right" evidence="9">
        <dbReference type="Rhea" id="RHEA:32132"/>
    </physiologicalReaction>
</comment>
<dbReference type="GO" id="GO:0016020">
    <property type="term" value="C:membrane"/>
    <property type="evidence" value="ECO:0007669"/>
    <property type="project" value="UniProtKB-SubCell"/>
</dbReference>
<feature type="region of interest" description="Disordered" evidence="19">
    <location>
        <begin position="1311"/>
        <end position="1331"/>
    </location>
</feature>
<evidence type="ECO:0000256" key="11">
    <source>
        <dbReference type="ARBA" id="ARBA00038883"/>
    </source>
</evidence>
<evidence type="ECO:0000256" key="14">
    <source>
        <dbReference type="ARBA" id="ARBA00042182"/>
    </source>
</evidence>
<evidence type="ECO:0000256" key="8">
    <source>
        <dbReference type="ARBA" id="ARBA00023239"/>
    </source>
</evidence>
<evidence type="ECO:0000256" key="18">
    <source>
        <dbReference type="SAM" id="Coils"/>
    </source>
</evidence>
<evidence type="ECO:0000256" key="7">
    <source>
        <dbReference type="ARBA" id="ARBA00023136"/>
    </source>
</evidence>
<dbReference type="GO" id="GO:0010506">
    <property type="term" value="P:regulation of autophagy"/>
    <property type="evidence" value="ECO:0007669"/>
    <property type="project" value="InterPro"/>
</dbReference>
<feature type="compositionally biased region" description="Basic and acidic residues" evidence="19">
    <location>
        <begin position="1035"/>
        <end position="1052"/>
    </location>
</feature>
<dbReference type="GO" id="GO:0005615">
    <property type="term" value="C:extracellular space"/>
    <property type="evidence" value="ECO:0007669"/>
    <property type="project" value="InterPro"/>
</dbReference>
<keyword evidence="6 18" id="KW-0175">Coiled coil</keyword>
<feature type="region of interest" description="Disordered" evidence="19">
    <location>
        <begin position="457"/>
        <end position="479"/>
    </location>
</feature>
<feature type="compositionally biased region" description="Polar residues" evidence="19">
    <location>
        <begin position="1"/>
        <end position="25"/>
    </location>
</feature>
<feature type="domain" description="SOGA coiled-coil" evidence="20">
    <location>
        <begin position="355"/>
        <end position="443"/>
    </location>
</feature>
<feature type="region of interest" description="Disordered" evidence="19">
    <location>
        <begin position="176"/>
        <end position="226"/>
    </location>
</feature>
<feature type="compositionally biased region" description="Basic and acidic residues" evidence="19">
    <location>
        <begin position="1591"/>
        <end position="1609"/>
    </location>
</feature>
<feature type="region of interest" description="Disordered" evidence="19">
    <location>
        <begin position="1287"/>
        <end position="1306"/>
    </location>
</feature>
<dbReference type="InterPro" id="IPR018376">
    <property type="entry name" value="Enoyl-CoA_hyd/isom_CS"/>
</dbReference>